<organism evidence="2 3">
    <name type="scientific">Pseudomonas turukhanskensis</name>
    <dbReference type="NCBI Taxonomy" id="1806536"/>
    <lineage>
        <taxon>Bacteria</taxon>
        <taxon>Pseudomonadati</taxon>
        <taxon>Pseudomonadota</taxon>
        <taxon>Gammaproteobacteria</taxon>
        <taxon>Pseudomonadales</taxon>
        <taxon>Pseudomonadaceae</taxon>
        <taxon>Pseudomonas</taxon>
    </lineage>
</organism>
<dbReference type="InterPro" id="IPR002645">
    <property type="entry name" value="STAS_dom"/>
</dbReference>
<dbReference type="SUPFAM" id="SSF52091">
    <property type="entry name" value="SpoIIaa-like"/>
    <property type="match status" value="1"/>
</dbReference>
<reference evidence="2" key="1">
    <citation type="journal article" date="2014" name="Int. J. Syst. Evol. Microbiol.">
        <title>Complete genome sequence of Corynebacterium casei LMG S-19264T (=DSM 44701T), isolated from a smear-ripened cheese.</title>
        <authorList>
            <consortium name="US DOE Joint Genome Institute (JGI-PGF)"/>
            <person name="Walter F."/>
            <person name="Albersmeier A."/>
            <person name="Kalinowski J."/>
            <person name="Ruckert C."/>
        </authorList>
    </citation>
    <scope>NUCLEOTIDE SEQUENCE</scope>
    <source>
        <strain evidence="2">VKM B-2935</strain>
    </source>
</reference>
<name>A0A9W6K911_9PSED</name>
<evidence type="ECO:0000313" key="2">
    <source>
        <dbReference type="EMBL" id="GLK91147.1"/>
    </source>
</evidence>
<proteinExistence type="predicted"/>
<keyword evidence="3" id="KW-1185">Reference proteome</keyword>
<dbReference type="InterPro" id="IPR014557">
    <property type="entry name" value="UCP029548_STAS-type"/>
</dbReference>
<dbReference type="InterPro" id="IPR036513">
    <property type="entry name" value="STAS_dom_sf"/>
</dbReference>
<comment type="caution">
    <text evidence="2">The sequence shown here is derived from an EMBL/GenBank/DDBJ whole genome shotgun (WGS) entry which is preliminary data.</text>
</comment>
<dbReference type="PANTHER" id="PTHR33495">
    <property type="entry name" value="ANTI-SIGMA FACTOR ANTAGONIST TM_1081-RELATED-RELATED"/>
    <property type="match status" value="1"/>
</dbReference>
<dbReference type="PANTHER" id="PTHR33495:SF2">
    <property type="entry name" value="ANTI-SIGMA FACTOR ANTAGONIST TM_1081-RELATED"/>
    <property type="match status" value="1"/>
</dbReference>
<dbReference type="AlphaFoldDB" id="A0A9W6K911"/>
<dbReference type="GO" id="GO:0043856">
    <property type="term" value="F:anti-sigma factor antagonist activity"/>
    <property type="evidence" value="ECO:0007669"/>
    <property type="project" value="TreeGrafter"/>
</dbReference>
<dbReference type="Proteomes" id="UP001143328">
    <property type="component" value="Unassembled WGS sequence"/>
</dbReference>
<reference evidence="2" key="2">
    <citation type="submission" date="2023-01" db="EMBL/GenBank/DDBJ databases">
        <authorList>
            <person name="Sun Q."/>
            <person name="Evtushenko L."/>
        </authorList>
    </citation>
    <scope>NUCLEOTIDE SEQUENCE</scope>
    <source>
        <strain evidence="2">VKM B-2935</strain>
    </source>
</reference>
<dbReference type="Gene3D" id="3.30.750.24">
    <property type="entry name" value="STAS domain"/>
    <property type="match status" value="1"/>
</dbReference>
<dbReference type="EMBL" id="BSFN01000017">
    <property type="protein sequence ID" value="GLK91147.1"/>
    <property type="molecule type" value="Genomic_DNA"/>
</dbReference>
<dbReference type="NCBIfam" id="NF045506">
    <property type="entry name" value="antisigant_RssC_Pseudo"/>
    <property type="match status" value="1"/>
</dbReference>
<dbReference type="PIRSF" id="PIRSF029548">
    <property type="entry name" value="UCP029548"/>
    <property type="match status" value="1"/>
</dbReference>
<evidence type="ECO:0000313" key="3">
    <source>
        <dbReference type="Proteomes" id="UP001143328"/>
    </source>
</evidence>
<accession>A0A9W6K911</accession>
<evidence type="ECO:0000259" key="1">
    <source>
        <dbReference type="PROSITE" id="PS50801"/>
    </source>
</evidence>
<dbReference type="PROSITE" id="PS50801">
    <property type="entry name" value="STAS"/>
    <property type="match status" value="1"/>
</dbReference>
<protein>
    <submittedName>
        <fullName evidence="2">Anti-anti-sigma factor</fullName>
    </submittedName>
</protein>
<dbReference type="CDD" id="cd07043">
    <property type="entry name" value="STAS_anti-anti-sigma_factors"/>
    <property type="match status" value="1"/>
</dbReference>
<gene>
    <name evidence="2" type="ORF">GCM10017655_42110</name>
</gene>
<dbReference type="Pfam" id="PF01740">
    <property type="entry name" value="STAS"/>
    <property type="match status" value="1"/>
</dbReference>
<sequence length="177" mass="19684">MHDLYDRAPYEPEGYRCMSTGRIQFAEQNGTFVLKFVGEVRLTLCSALDATIEKIFTALNFSAIVIDLTETRSIDSTTLGLLAKLSILSRQKVGLLPTVVTTHADITRLLQSMGFDQVFNIVDQPVACPPTMADLPSQDQSEEVVKAKVLEAHRILMGLNESNREEFHDLVNALERG</sequence>
<feature type="domain" description="STAS" evidence="1">
    <location>
        <begin position="21"/>
        <end position="148"/>
    </location>
</feature>